<dbReference type="eggNOG" id="COG2885">
    <property type="taxonomic scope" value="Bacteria"/>
</dbReference>
<dbReference type="Gene3D" id="2.40.160.20">
    <property type="match status" value="1"/>
</dbReference>
<evidence type="ECO:0000256" key="10">
    <source>
        <dbReference type="PROSITE-ProRule" id="PRU00473"/>
    </source>
</evidence>
<keyword evidence="15" id="KW-1185">Reference proteome</keyword>
<dbReference type="PANTHER" id="PTHR30329">
    <property type="entry name" value="STATOR ELEMENT OF FLAGELLAR MOTOR COMPLEX"/>
    <property type="match status" value="1"/>
</dbReference>
<dbReference type="InterPro" id="IPR006664">
    <property type="entry name" value="OMP_bac"/>
</dbReference>
<evidence type="ECO:0000256" key="7">
    <source>
        <dbReference type="ARBA" id="ARBA00023114"/>
    </source>
</evidence>
<dbReference type="Proteomes" id="UP000019151">
    <property type="component" value="Chromosome"/>
</dbReference>
<comment type="subcellular location">
    <subcellularLocation>
        <location evidence="1">Cell outer membrane</location>
        <topology evidence="1">Multi-pass membrane protein</topology>
    </subcellularLocation>
</comment>
<proteinExistence type="predicted"/>
<feature type="signal peptide" evidence="12">
    <location>
        <begin position="1"/>
        <end position="23"/>
    </location>
</feature>
<keyword evidence="3" id="KW-1134">Transmembrane beta strand</keyword>
<evidence type="ECO:0000256" key="1">
    <source>
        <dbReference type="ARBA" id="ARBA00004571"/>
    </source>
</evidence>
<dbReference type="GO" id="GO:0015288">
    <property type="term" value="F:porin activity"/>
    <property type="evidence" value="ECO:0007669"/>
    <property type="project" value="UniProtKB-KW"/>
</dbReference>
<evidence type="ECO:0000259" key="13">
    <source>
        <dbReference type="PROSITE" id="PS51123"/>
    </source>
</evidence>
<keyword evidence="5 12" id="KW-0732">Signal</keyword>
<keyword evidence="7" id="KW-0626">Porin</keyword>
<dbReference type="SUPFAM" id="SSF56925">
    <property type="entry name" value="OMPA-like"/>
    <property type="match status" value="1"/>
</dbReference>
<dbReference type="Pfam" id="PF13505">
    <property type="entry name" value="OMP_b-brl"/>
    <property type="match status" value="1"/>
</dbReference>
<evidence type="ECO:0000256" key="6">
    <source>
        <dbReference type="ARBA" id="ARBA00023065"/>
    </source>
</evidence>
<evidence type="ECO:0000256" key="12">
    <source>
        <dbReference type="SAM" id="SignalP"/>
    </source>
</evidence>
<dbReference type="InterPro" id="IPR027385">
    <property type="entry name" value="Beta-barrel_OMP"/>
</dbReference>
<dbReference type="InterPro" id="IPR036737">
    <property type="entry name" value="OmpA-like_sf"/>
</dbReference>
<evidence type="ECO:0000256" key="4">
    <source>
        <dbReference type="ARBA" id="ARBA00022692"/>
    </source>
</evidence>
<evidence type="ECO:0000313" key="15">
    <source>
        <dbReference type="Proteomes" id="UP000019151"/>
    </source>
</evidence>
<evidence type="ECO:0000256" key="8">
    <source>
        <dbReference type="ARBA" id="ARBA00023136"/>
    </source>
</evidence>
<dbReference type="GO" id="GO:0046930">
    <property type="term" value="C:pore complex"/>
    <property type="evidence" value="ECO:0007669"/>
    <property type="project" value="UniProtKB-KW"/>
</dbReference>
<evidence type="ECO:0000256" key="3">
    <source>
        <dbReference type="ARBA" id="ARBA00022452"/>
    </source>
</evidence>
<dbReference type="GO" id="GO:0006811">
    <property type="term" value="P:monoatomic ion transport"/>
    <property type="evidence" value="ECO:0007669"/>
    <property type="project" value="UniProtKB-KW"/>
</dbReference>
<dbReference type="PANTHER" id="PTHR30329:SF21">
    <property type="entry name" value="LIPOPROTEIN YIAD-RELATED"/>
    <property type="match status" value="1"/>
</dbReference>
<feature type="compositionally biased region" description="Polar residues" evidence="11">
    <location>
        <begin position="321"/>
        <end position="339"/>
    </location>
</feature>
<dbReference type="STRING" id="861299.J421_2522"/>
<dbReference type="Gene3D" id="3.30.1330.60">
    <property type="entry name" value="OmpA-like domain"/>
    <property type="match status" value="1"/>
</dbReference>
<dbReference type="PROSITE" id="PS01068">
    <property type="entry name" value="OMPA_1"/>
    <property type="match status" value="1"/>
</dbReference>
<dbReference type="PRINTS" id="PR01023">
    <property type="entry name" value="NAFLGMOTY"/>
</dbReference>
<evidence type="ECO:0000256" key="5">
    <source>
        <dbReference type="ARBA" id="ARBA00022729"/>
    </source>
</evidence>
<keyword evidence="9" id="KW-0998">Cell outer membrane</keyword>
<dbReference type="InterPro" id="IPR006665">
    <property type="entry name" value="OmpA-like"/>
</dbReference>
<accession>W0RG20</accession>
<evidence type="ECO:0000256" key="11">
    <source>
        <dbReference type="SAM" id="MobiDB-lite"/>
    </source>
</evidence>
<gene>
    <name evidence="14" type="ORF">J421_2522</name>
</gene>
<keyword evidence="6" id="KW-0406">Ion transport</keyword>
<dbReference type="OrthoDB" id="9782229at2"/>
<protein>
    <submittedName>
        <fullName evidence="14">OmpA/MotB domain protein</fullName>
    </submittedName>
</protein>
<dbReference type="KEGG" id="gba:J421_2522"/>
<dbReference type="InterPro" id="IPR050330">
    <property type="entry name" value="Bact_OuterMem_StrucFunc"/>
</dbReference>
<dbReference type="InterPro" id="IPR011250">
    <property type="entry name" value="OMP/PagP_B-barrel"/>
</dbReference>
<dbReference type="AlphaFoldDB" id="W0RG20"/>
<feature type="chain" id="PRO_5004794298" evidence="12">
    <location>
        <begin position="24"/>
        <end position="357"/>
    </location>
</feature>
<keyword evidence="2" id="KW-0813">Transport</keyword>
<dbReference type="PRINTS" id="PR01021">
    <property type="entry name" value="OMPADOMAIN"/>
</dbReference>
<dbReference type="PROSITE" id="PS51123">
    <property type="entry name" value="OMPA_2"/>
    <property type="match status" value="1"/>
</dbReference>
<dbReference type="InParanoid" id="W0RG20"/>
<keyword evidence="4" id="KW-0812">Transmembrane</keyword>
<evidence type="ECO:0000256" key="2">
    <source>
        <dbReference type="ARBA" id="ARBA00022448"/>
    </source>
</evidence>
<reference evidence="14 15" key="1">
    <citation type="journal article" date="2014" name="Genome Announc.">
        <title>Genome Sequence and Methylome of Soil Bacterium Gemmatirosa kalamazoonensis KBS708T, a Member of the Rarely Cultivated Gemmatimonadetes Phylum.</title>
        <authorList>
            <person name="Debruyn J.M."/>
            <person name="Radosevich M."/>
            <person name="Wommack K.E."/>
            <person name="Polson S.W."/>
            <person name="Hauser L.J."/>
            <person name="Fawaz M.N."/>
            <person name="Korlach J."/>
            <person name="Tsai Y.C."/>
        </authorList>
    </citation>
    <scope>NUCLEOTIDE SEQUENCE [LARGE SCALE GENOMIC DNA]</scope>
    <source>
        <strain evidence="14 15">KBS708</strain>
    </source>
</reference>
<dbReference type="CDD" id="cd07185">
    <property type="entry name" value="OmpA_C-like"/>
    <property type="match status" value="1"/>
</dbReference>
<feature type="domain" description="OmpA-like" evidence="13">
    <location>
        <begin position="237"/>
        <end position="356"/>
    </location>
</feature>
<dbReference type="HOGENOM" id="CLU_775579_0_0_0"/>
<name>W0RG20_9BACT</name>
<dbReference type="InterPro" id="IPR006690">
    <property type="entry name" value="OMPA-like_CS"/>
</dbReference>
<organism evidence="14 15">
    <name type="scientific">Gemmatirosa kalamazoonensis</name>
    <dbReference type="NCBI Taxonomy" id="861299"/>
    <lineage>
        <taxon>Bacteria</taxon>
        <taxon>Pseudomonadati</taxon>
        <taxon>Gemmatimonadota</taxon>
        <taxon>Gemmatimonadia</taxon>
        <taxon>Gemmatimonadales</taxon>
        <taxon>Gemmatimonadaceae</taxon>
        <taxon>Gemmatirosa</taxon>
    </lineage>
</organism>
<dbReference type="EMBL" id="CP007128">
    <property type="protein sequence ID" value="AHG90059.1"/>
    <property type="molecule type" value="Genomic_DNA"/>
</dbReference>
<keyword evidence="8 10" id="KW-0472">Membrane</keyword>
<evidence type="ECO:0000313" key="14">
    <source>
        <dbReference type="EMBL" id="AHG90059.1"/>
    </source>
</evidence>
<dbReference type="Pfam" id="PF00691">
    <property type="entry name" value="OmpA"/>
    <property type="match status" value="1"/>
</dbReference>
<dbReference type="GO" id="GO:0009279">
    <property type="term" value="C:cell outer membrane"/>
    <property type="evidence" value="ECO:0007669"/>
    <property type="project" value="UniProtKB-SubCell"/>
</dbReference>
<dbReference type="SUPFAM" id="SSF103088">
    <property type="entry name" value="OmpA-like"/>
    <property type="match status" value="1"/>
</dbReference>
<dbReference type="RefSeq" id="WP_104022575.1">
    <property type="nucleotide sequence ID" value="NZ_CP007128.1"/>
</dbReference>
<sequence length="357" mass="38172">MRTRSVVATLATVSVLLPAAASAQRRSAIEVGGFGRYTIQPDTLNVENVFAGGGRLGYYIFPGLSVEGEASFGVSNQKRNTATVPDSLQDVSHTLWQARLLYNTPRAARTSFMIGAGYAYDGFGRIRLVAPRGQGISGLVGLRWYLTNRISARFEANGYYVFADDSANPYPRKATFTPNFQVGLSGLFRNAASVPTIVTRYDTVRVTQTRVDTIFRDRIAEATTPSPSAGAGGGGGLARGATVVIGVVNFDFDKYDLSSDARRILDDVASSLARPEASNLNLVVTGNTDAIGGESYNSRLGENRAKAVADYLVSKGVSQSRITQRSAGETNPVANNTNPEGRATNRRVLIELQNGAP</sequence>
<evidence type="ECO:0000256" key="9">
    <source>
        <dbReference type="ARBA" id="ARBA00023237"/>
    </source>
</evidence>
<feature type="region of interest" description="Disordered" evidence="11">
    <location>
        <begin position="321"/>
        <end position="342"/>
    </location>
</feature>
<dbReference type="PATRIC" id="fig|861299.3.peg.2570"/>